<dbReference type="Proteomes" id="UP000799428">
    <property type="component" value="Unassembled WGS sequence"/>
</dbReference>
<keyword evidence="2" id="KW-1185">Reference proteome</keyword>
<protein>
    <submittedName>
        <fullName evidence="1">Uncharacterized protein</fullName>
    </submittedName>
</protein>
<accession>A0A6G1K0E4</accession>
<evidence type="ECO:0000313" key="2">
    <source>
        <dbReference type="Proteomes" id="UP000799428"/>
    </source>
</evidence>
<organism evidence="1 2">
    <name type="scientific">Pleomassaria siparia CBS 279.74</name>
    <dbReference type="NCBI Taxonomy" id="1314801"/>
    <lineage>
        <taxon>Eukaryota</taxon>
        <taxon>Fungi</taxon>
        <taxon>Dikarya</taxon>
        <taxon>Ascomycota</taxon>
        <taxon>Pezizomycotina</taxon>
        <taxon>Dothideomycetes</taxon>
        <taxon>Pleosporomycetidae</taxon>
        <taxon>Pleosporales</taxon>
        <taxon>Pleomassariaceae</taxon>
        <taxon>Pleomassaria</taxon>
    </lineage>
</organism>
<gene>
    <name evidence="1" type="ORF">K504DRAFT_536830</name>
</gene>
<dbReference type="EMBL" id="MU005777">
    <property type="protein sequence ID" value="KAF2705867.1"/>
    <property type="molecule type" value="Genomic_DNA"/>
</dbReference>
<dbReference type="AlphaFoldDB" id="A0A6G1K0E4"/>
<proteinExistence type="predicted"/>
<reference evidence="1" key="1">
    <citation type="journal article" date="2020" name="Stud. Mycol.">
        <title>101 Dothideomycetes genomes: a test case for predicting lifestyles and emergence of pathogens.</title>
        <authorList>
            <person name="Haridas S."/>
            <person name="Albert R."/>
            <person name="Binder M."/>
            <person name="Bloem J."/>
            <person name="Labutti K."/>
            <person name="Salamov A."/>
            <person name="Andreopoulos B."/>
            <person name="Baker S."/>
            <person name="Barry K."/>
            <person name="Bills G."/>
            <person name="Bluhm B."/>
            <person name="Cannon C."/>
            <person name="Castanera R."/>
            <person name="Culley D."/>
            <person name="Daum C."/>
            <person name="Ezra D."/>
            <person name="Gonzalez J."/>
            <person name="Henrissat B."/>
            <person name="Kuo A."/>
            <person name="Liang C."/>
            <person name="Lipzen A."/>
            <person name="Lutzoni F."/>
            <person name="Magnuson J."/>
            <person name="Mondo S."/>
            <person name="Nolan M."/>
            <person name="Ohm R."/>
            <person name="Pangilinan J."/>
            <person name="Park H.-J."/>
            <person name="Ramirez L."/>
            <person name="Alfaro M."/>
            <person name="Sun H."/>
            <person name="Tritt A."/>
            <person name="Yoshinaga Y."/>
            <person name="Zwiers L.-H."/>
            <person name="Turgeon B."/>
            <person name="Goodwin S."/>
            <person name="Spatafora J."/>
            <person name="Crous P."/>
            <person name="Grigoriev I."/>
        </authorList>
    </citation>
    <scope>NUCLEOTIDE SEQUENCE</scope>
    <source>
        <strain evidence="1">CBS 279.74</strain>
    </source>
</reference>
<name>A0A6G1K0E4_9PLEO</name>
<sequence length="177" mass="20182">MIPIMARMNWNPEELTFGPVPRDAKATVMKVLSEFISVHFHIHAPNSTSNPRLIVHSLGSALKIFVAHSAREGYYDYNTSSSFMAKDLDLAYKNACGAAIHDEHDHPGRNRSDEDCYHTSLLPPHWTMRIRTPFSELLAERSATVYRDVCQKCVTSLLEGIHLLQYRIDRRCMLALI</sequence>
<evidence type="ECO:0000313" key="1">
    <source>
        <dbReference type="EMBL" id="KAF2705867.1"/>
    </source>
</evidence>